<accession>A0AAE0HYI9</accession>
<gene>
    <name evidence="1" type="ORF">B0H66DRAFT_605918</name>
</gene>
<dbReference type="AlphaFoldDB" id="A0AAE0HYI9"/>
<reference evidence="1" key="1">
    <citation type="journal article" date="2023" name="Mol. Phylogenet. Evol.">
        <title>Genome-scale phylogeny and comparative genomics of the fungal order Sordariales.</title>
        <authorList>
            <person name="Hensen N."/>
            <person name="Bonometti L."/>
            <person name="Westerberg I."/>
            <person name="Brannstrom I.O."/>
            <person name="Guillou S."/>
            <person name="Cros-Aarteil S."/>
            <person name="Calhoun S."/>
            <person name="Haridas S."/>
            <person name="Kuo A."/>
            <person name="Mondo S."/>
            <person name="Pangilinan J."/>
            <person name="Riley R."/>
            <person name="LaButti K."/>
            <person name="Andreopoulos B."/>
            <person name="Lipzen A."/>
            <person name="Chen C."/>
            <person name="Yan M."/>
            <person name="Daum C."/>
            <person name="Ng V."/>
            <person name="Clum A."/>
            <person name="Steindorff A."/>
            <person name="Ohm R.A."/>
            <person name="Martin F."/>
            <person name="Silar P."/>
            <person name="Natvig D.O."/>
            <person name="Lalanne C."/>
            <person name="Gautier V."/>
            <person name="Ament-Velasquez S.L."/>
            <person name="Kruys A."/>
            <person name="Hutchinson M.I."/>
            <person name="Powell A.J."/>
            <person name="Barry K."/>
            <person name="Miller A.N."/>
            <person name="Grigoriev I.V."/>
            <person name="Debuchy R."/>
            <person name="Gladieux P."/>
            <person name="Hiltunen Thoren M."/>
            <person name="Johannesson H."/>
        </authorList>
    </citation>
    <scope>NUCLEOTIDE SEQUENCE</scope>
    <source>
        <strain evidence="1">CBS 118394</strain>
    </source>
</reference>
<sequence length="109" mass="12019">MACLKPPSQTKDRYVWTPRTKPLAAATLAAATLALFHLHPGTLGLRMLDPICNFRPLKLVEAVFFFFCFIEAACATQMPHHRNSVQSVLLPPVGTISFQVLSDGSARRP</sequence>
<organism evidence="1 2">
    <name type="scientific">Apodospora peruviana</name>
    <dbReference type="NCBI Taxonomy" id="516989"/>
    <lineage>
        <taxon>Eukaryota</taxon>
        <taxon>Fungi</taxon>
        <taxon>Dikarya</taxon>
        <taxon>Ascomycota</taxon>
        <taxon>Pezizomycotina</taxon>
        <taxon>Sordariomycetes</taxon>
        <taxon>Sordariomycetidae</taxon>
        <taxon>Sordariales</taxon>
        <taxon>Lasiosphaeriaceae</taxon>
        <taxon>Apodospora</taxon>
    </lineage>
</organism>
<name>A0AAE0HYI9_9PEZI</name>
<evidence type="ECO:0000313" key="2">
    <source>
        <dbReference type="Proteomes" id="UP001283341"/>
    </source>
</evidence>
<keyword evidence="2" id="KW-1185">Reference proteome</keyword>
<comment type="caution">
    <text evidence="1">The sequence shown here is derived from an EMBL/GenBank/DDBJ whole genome shotgun (WGS) entry which is preliminary data.</text>
</comment>
<dbReference type="EMBL" id="JAUEDM010000006">
    <property type="protein sequence ID" value="KAK3314999.1"/>
    <property type="molecule type" value="Genomic_DNA"/>
</dbReference>
<proteinExistence type="predicted"/>
<reference evidence="1" key="2">
    <citation type="submission" date="2023-06" db="EMBL/GenBank/DDBJ databases">
        <authorList>
            <consortium name="Lawrence Berkeley National Laboratory"/>
            <person name="Haridas S."/>
            <person name="Hensen N."/>
            <person name="Bonometti L."/>
            <person name="Westerberg I."/>
            <person name="Brannstrom I.O."/>
            <person name="Guillou S."/>
            <person name="Cros-Aarteil S."/>
            <person name="Calhoun S."/>
            <person name="Kuo A."/>
            <person name="Mondo S."/>
            <person name="Pangilinan J."/>
            <person name="Riley R."/>
            <person name="Labutti K."/>
            <person name="Andreopoulos B."/>
            <person name="Lipzen A."/>
            <person name="Chen C."/>
            <person name="Yanf M."/>
            <person name="Daum C."/>
            <person name="Ng V."/>
            <person name="Clum A."/>
            <person name="Steindorff A."/>
            <person name="Ohm R."/>
            <person name="Martin F."/>
            <person name="Silar P."/>
            <person name="Natvig D."/>
            <person name="Lalanne C."/>
            <person name="Gautier V."/>
            <person name="Ament-Velasquez S.L."/>
            <person name="Kruys A."/>
            <person name="Hutchinson M.I."/>
            <person name="Powell A.J."/>
            <person name="Barry K."/>
            <person name="Miller A.N."/>
            <person name="Grigoriev I.V."/>
            <person name="Debuchy R."/>
            <person name="Gladieux P."/>
            <person name="Thoren M.H."/>
            <person name="Johannesson H."/>
        </authorList>
    </citation>
    <scope>NUCLEOTIDE SEQUENCE</scope>
    <source>
        <strain evidence="1">CBS 118394</strain>
    </source>
</reference>
<evidence type="ECO:0000313" key="1">
    <source>
        <dbReference type="EMBL" id="KAK3314999.1"/>
    </source>
</evidence>
<dbReference type="Proteomes" id="UP001283341">
    <property type="component" value="Unassembled WGS sequence"/>
</dbReference>
<protein>
    <submittedName>
        <fullName evidence="1">Uncharacterized protein</fullName>
    </submittedName>
</protein>